<evidence type="ECO:0000256" key="4">
    <source>
        <dbReference type="RuleBase" id="RU361153"/>
    </source>
</evidence>
<dbReference type="InterPro" id="IPR017853">
    <property type="entry name" value="GH"/>
</dbReference>
<keyword evidence="2 4" id="KW-0378">Hydrolase</keyword>
<dbReference type="PANTHER" id="PTHR31263">
    <property type="entry name" value="CELLULASE FAMILY PROTEIN (AFU_ORTHOLOGUE AFUA_5G14560)"/>
    <property type="match status" value="1"/>
</dbReference>
<dbReference type="Pfam" id="PF00150">
    <property type="entry name" value="Cellulase"/>
    <property type="match status" value="1"/>
</dbReference>
<evidence type="ECO:0000256" key="3">
    <source>
        <dbReference type="ARBA" id="ARBA00023295"/>
    </source>
</evidence>
<name>A0A6A6CAM8_ZASCE</name>
<dbReference type="PANTHER" id="PTHR31263:SF0">
    <property type="entry name" value="CELLULASE FAMILY PROTEIN (AFU_ORTHOLOGUE AFUA_5G14560)"/>
    <property type="match status" value="1"/>
</dbReference>
<dbReference type="RefSeq" id="XP_033665136.1">
    <property type="nucleotide sequence ID" value="XM_033813454.1"/>
</dbReference>
<sequence length="418" mass="46210">MLCVLALGVAYLALSTALPSRRQDGWPYAPFATSGRDIVNSQGEVVTYAGVNWNGHGETMLPEGLQYQSIESTVTKIKSTGMNVIRLTYAIEMIDDIYDNGPNQSLESTLINALGSQNGSTVLQQVLANNPQFTAGTTRLEVFDAVAAECNTQQIYVHLDNHMSKAEWCCSVGDANAWFGDTDFNIQNWRRGLAYMADHAKSWPAYVSTALRNELRDPGPNSPVQANYGWQDWYPNVVAAADGINAANADPLIFFSGLNFDTDLRNVTRGIDLGGGQIFDIGSFSYSNKIVFELHNYNNNYNGSCADFGSGLYNNGWDAMDNSSTTTAKNIAPVVMTEFGFPQDDTTDQNPYPNCIKEYLTGIRAGWMQWVISGSYYTRQGTQDYEETWGLLNHDWSDWRSQAAIDGFTKPFVEATLS</sequence>
<dbReference type="AlphaFoldDB" id="A0A6A6CAM8"/>
<proteinExistence type="inferred from homology"/>
<evidence type="ECO:0000256" key="5">
    <source>
        <dbReference type="SAM" id="SignalP"/>
    </source>
</evidence>
<dbReference type="Proteomes" id="UP000799537">
    <property type="component" value="Unassembled WGS sequence"/>
</dbReference>
<gene>
    <name evidence="7" type="ORF">M409DRAFT_56934</name>
</gene>
<evidence type="ECO:0000313" key="8">
    <source>
        <dbReference type="Proteomes" id="UP000799537"/>
    </source>
</evidence>
<evidence type="ECO:0000313" key="7">
    <source>
        <dbReference type="EMBL" id="KAF2164247.1"/>
    </source>
</evidence>
<dbReference type="EMBL" id="ML993605">
    <property type="protein sequence ID" value="KAF2164247.1"/>
    <property type="molecule type" value="Genomic_DNA"/>
</dbReference>
<protein>
    <submittedName>
        <fullName evidence="7">Glycoside hydrolase family 5 protein</fullName>
    </submittedName>
</protein>
<evidence type="ECO:0000259" key="6">
    <source>
        <dbReference type="Pfam" id="PF00150"/>
    </source>
</evidence>
<dbReference type="GeneID" id="54566726"/>
<dbReference type="SUPFAM" id="SSF51445">
    <property type="entry name" value="(Trans)glycosidases"/>
    <property type="match status" value="1"/>
</dbReference>
<feature type="signal peptide" evidence="5">
    <location>
        <begin position="1"/>
        <end position="17"/>
    </location>
</feature>
<keyword evidence="8" id="KW-1185">Reference proteome</keyword>
<keyword evidence="5" id="KW-0732">Signal</keyword>
<keyword evidence="3 4" id="KW-0326">Glycosidase</keyword>
<dbReference type="InterPro" id="IPR001547">
    <property type="entry name" value="Glyco_hydro_5"/>
</dbReference>
<evidence type="ECO:0000256" key="1">
    <source>
        <dbReference type="ARBA" id="ARBA00005641"/>
    </source>
</evidence>
<organism evidence="7 8">
    <name type="scientific">Zasmidium cellare ATCC 36951</name>
    <dbReference type="NCBI Taxonomy" id="1080233"/>
    <lineage>
        <taxon>Eukaryota</taxon>
        <taxon>Fungi</taxon>
        <taxon>Dikarya</taxon>
        <taxon>Ascomycota</taxon>
        <taxon>Pezizomycotina</taxon>
        <taxon>Dothideomycetes</taxon>
        <taxon>Dothideomycetidae</taxon>
        <taxon>Mycosphaerellales</taxon>
        <taxon>Mycosphaerellaceae</taxon>
        <taxon>Zasmidium</taxon>
    </lineage>
</organism>
<dbReference type="Gene3D" id="3.20.20.80">
    <property type="entry name" value="Glycosidases"/>
    <property type="match status" value="1"/>
</dbReference>
<comment type="similarity">
    <text evidence="1 4">Belongs to the glycosyl hydrolase 5 (cellulase A) family.</text>
</comment>
<dbReference type="GO" id="GO:0004553">
    <property type="term" value="F:hydrolase activity, hydrolyzing O-glycosyl compounds"/>
    <property type="evidence" value="ECO:0007669"/>
    <property type="project" value="InterPro"/>
</dbReference>
<feature type="domain" description="Glycoside hydrolase family 5" evidence="6">
    <location>
        <begin position="53"/>
        <end position="372"/>
    </location>
</feature>
<reference evidence="7" key="1">
    <citation type="journal article" date="2020" name="Stud. Mycol.">
        <title>101 Dothideomycetes genomes: a test case for predicting lifestyles and emergence of pathogens.</title>
        <authorList>
            <person name="Haridas S."/>
            <person name="Albert R."/>
            <person name="Binder M."/>
            <person name="Bloem J."/>
            <person name="Labutti K."/>
            <person name="Salamov A."/>
            <person name="Andreopoulos B."/>
            <person name="Baker S."/>
            <person name="Barry K."/>
            <person name="Bills G."/>
            <person name="Bluhm B."/>
            <person name="Cannon C."/>
            <person name="Castanera R."/>
            <person name="Culley D."/>
            <person name="Daum C."/>
            <person name="Ezra D."/>
            <person name="Gonzalez J."/>
            <person name="Henrissat B."/>
            <person name="Kuo A."/>
            <person name="Liang C."/>
            <person name="Lipzen A."/>
            <person name="Lutzoni F."/>
            <person name="Magnuson J."/>
            <person name="Mondo S."/>
            <person name="Nolan M."/>
            <person name="Ohm R."/>
            <person name="Pangilinan J."/>
            <person name="Park H.-J."/>
            <person name="Ramirez L."/>
            <person name="Alfaro M."/>
            <person name="Sun H."/>
            <person name="Tritt A."/>
            <person name="Yoshinaga Y."/>
            <person name="Zwiers L.-H."/>
            <person name="Turgeon B."/>
            <person name="Goodwin S."/>
            <person name="Spatafora J."/>
            <person name="Crous P."/>
            <person name="Grigoriev I."/>
        </authorList>
    </citation>
    <scope>NUCLEOTIDE SEQUENCE</scope>
    <source>
        <strain evidence="7">ATCC 36951</strain>
    </source>
</reference>
<evidence type="ECO:0000256" key="2">
    <source>
        <dbReference type="ARBA" id="ARBA00022801"/>
    </source>
</evidence>
<dbReference type="GO" id="GO:0000272">
    <property type="term" value="P:polysaccharide catabolic process"/>
    <property type="evidence" value="ECO:0007669"/>
    <property type="project" value="InterPro"/>
</dbReference>
<feature type="chain" id="PRO_5025346135" evidence="5">
    <location>
        <begin position="18"/>
        <end position="418"/>
    </location>
</feature>
<dbReference type="OrthoDB" id="442731at2759"/>
<accession>A0A6A6CAM8</accession>